<evidence type="ECO:0000313" key="1">
    <source>
        <dbReference type="EMBL" id="OJG83334.1"/>
    </source>
</evidence>
<keyword evidence="2" id="KW-1185">Reference proteome</keyword>
<comment type="caution">
    <text evidence="1">The sequence shown here is derived from an EMBL/GenBank/DDBJ whole genome shotgun (WGS) entry which is preliminary data.</text>
</comment>
<proteinExistence type="predicted"/>
<sequence length="63" mass="7348">MSTSSFLSLQQCEAKVKEWLQLKDLSSRQLLCDHVCRIEVTKEKKVCGIYFRQLTQNILEGNE</sequence>
<evidence type="ECO:0000313" key="2">
    <source>
        <dbReference type="Proteomes" id="UP000182152"/>
    </source>
</evidence>
<dbReference type="AlphaFoldDB" id="A0A1L8WQM0"/>
<name>A0A1L8WQM0_9ENTE</name>
<reference evidence="1 2" key="1">
    <citation type="submission" date="2014-12" db="EMBL/GenBank/DDBJ databases">
        <title>Draft genome sequences of 29 type strains of Enterococci.</title>
        <authorList>
            <person name="Zhong Z."/>
            <person name="Sun Z."/>
            <person name="Liu W."/>
            <person name="Zhang W."/>
            <person name="Zhang H."/>
        </authorList>
    </citation>
    <scope>NUCLEOTIDE SEQUENCE [LARGE SCALE GENOMIC DNA]</scope>
    <source>
        <strain evidence="1 2">DSM 15687</strain>
    </source>
</reference>
<protein>
    <submittedName>
        <fullName evidence="1">Uncharacterized protein</fullName>
    </submittedName>
</protein>
<dbReference type="EMBL" id="JXLB01000004">
    <property type="protein sequence ID" value="OJG83334.1"/>
    <property type="molecule type" value="Genomic_DNA"/>
</dbReference>
<accession>A0A1L8WQM0</accession>
<dbReference type="Proteomes" id="UP000182152">
    <property type="component" value="Unassembled WGS sequence"/>
</dbReference>
<gene>
    <name evidence="1" type="ORF">RV14_GL001692</name>
</gene>
<organism evidence="1 2">
    <name type="scientific">Enterococcus ratti</name>
    <dbReference type="NCBI Taxonomy" id="150033"/>
    <lineage>
        <taxon>Bacteria</taxon>
        <taxon>Bacillati</taxon>
        <taxon>Bacillota</taxon>
        <taxon>Bacilli</taxon>
        <taxon>Lactobacillales</taxon>
        <taxon>Enterococcaceae</taxon>
        <taxon>Enterococcus</taxon>
    </lineage>
</organism>